<dbReference type="AlphaFoldDB" id="A0A7W4UQF5"/>
<feature type="region of interest" description="Disordered" evidence="1">
    <location>
        <begin position="1"/>
        <end position="32"/>
    </location>
</feature>
<sequence length="32" mass="3816">MRVAELTEELDVTPHPEHCQSKRRLRSRRTAL</sequence>
<evidence type="ECO:0000313" key="2">
    <source>
        <dbReference type="EMBL" id="MBB2958468.1"/>
    </source>
</evidence>
<keyword evidence="3" id="KW-1185">Reference proteome</keyword>
<accession>A0A7W4UQF5</accession>
<dbReference type="EMBL" id="JACHWJ010000004">
    <property type="protein sequence ID" value="MBB2958468.1"/>
    <property type="molecule type" value="Genomic_DNA"/>
</dbReference>
<evidence type="ECO:0000313" key="3">
    <source>
        <dbReference type="Proteomes" id="UP000545286"/>
    </source>
</evidence>
<organism evidence="2 3">
    <name type="scientific">Pseudoclavibacter helvolus</name>
    <dbReference type="NCBI Taxonomy" id="255205"/>
    <lineage>
        <taxon>Bacteria</taxon>
        <taxon>Bacillati</taxon>
        <taxon>Actinomycetota</taxon>
        <taxon>Actinomycetes</taxon>
        <taxon>Micrococcales</taxon>
        <taxon>Microbacteriaceae</taxon>
        <taxon>Pseudoclavibacter</taxon>
    </lineage>
</organism>
<feature type="compositionally biased region" description="Basic residues" evidence="1">
    <location>
        <begin position="21"/>
        <end position="32"/>
    </location>
</feature>
<feature type="compositionally biased region" description="Acidic residues" evidence="1">
    <location>
        <begin position="1"/>
        <end position="11"/>
    </location>
</feature>
<proteinExistence type="predicted"/>
<evidence type="ECO:0000256" key="1">
    <source>
        <dbReference type="SAM" id="MobiDB-lite"/>
    </source>
</evidence>
<gene>
    <name evidence="2" type="ORF">FHX72_002614</name>
</gene>
<reference evidence="2 3" key="1">
    <citation type="submission" date="2020-08" db="EMBL/GenBank/DDBJ databases">
        <title>Sequencing the genomes of 1000 actinobacteria strains.</title>
        <authorList>
            <person name="Klenk H.-P."/>
        </authorList>
    </citation>
    <scope>NUCLEOTIDE SEQUENCE [LARGE SCALE GENOMIC DNA]</scope>
    <source>
        <strain evidence="2 3">DSM 20419</strain>
    </source>
</reference>
<comment type="caution">
    <text evidence="2">The sequence shown here is derived from an EMBL/GenBank/DDBJ whole genome shotgun (WGS) entry which is preliminary data.</text>
</comment>
<dbReference type="Proteomes" id="UP000545286">
    <property type="component" value="Unassembled WGS sequence"/>
</dbReference>
<protein>
    <submittedName>
        <fullName evidence="2">Uncharacterized protein</fullName>
    </submittedName>
</protein>
<name>A0A7W4UQF5_9MICO</name>